<dbReference type="AlphaFoldDB" id="A0A2R5H297"/>
<accession>A0A2R5H297</accession>
<evidence type="ECO:0000313" key="1">
    <source>
        <dbReference type="EMBL" id="GBG35223.1"/>
    </source>
</evidence>
<feature type="non-terminal residue" evidence="1">
    <location>
        <position position="133"/>
    </location>
</feature>
<gene>
    <name evidence="1" type="ORF">FCC1311_114462</name>
</gene>
<name>A0A2R5H297_9STRA</name>
<reference evidence="1 2" key="1">
    <citation type="submission" date="2017-12" db="EMBL/GenBank/DDBJ databases">
        <title>Sequencing, de novo assembly and annotation of complete genome of a new Thraustochytrid species, strain FCC1311.</title>
        <authorList>
            <person name="Sedici K."/>
            <person name="Godart F."/>
            <person name="Aiese Cigliano R."/>
            <person name="Sanseverino W."/>
            <person name="Barakat M."/>
            <person name="Ortet P."/>
            <person name="Marechal E."/>
            <person name="Cagnac O."/>
            <person name="Amato A."/>
        </authorList>
    </citation>
    <scope>NUCLEOTIDE SEQUENCE [LARGE SCALE GENOMIC DNA]</scope>
</reference>
<dbReference type="Proteomes" id="UP000241890">
    <property type="component" value="Unassembled WGS sequence"/>
</dbReference>
<dbReference type="EMBL" id="BEYU01000461">
    <property type="protein sequence ID" value="GBG35223.1"/>
    <property type="molecule type" value="Genomic_DNA"/>
</dbReference>
<proteinExistence type="predicted"/>
<comment type="caution">
    <text evidence="1">The sequence shown here is derived from an EMBL/GenBank/DDBJ whole genome shotgun (WGS) entry which is preliminary data.</text>
</comment>
<keyword evidence="2" id="KW-1185">Reference proteome</keyword>
<organism evidence="1 2">
    <name type="scientific">Hondaea fermentalgiana</name>
    <dbReference type="NCBI Taxonomy" id="2315210"/>
    <lineage>
        <taxon>Eukaryota</taxon>
        <taxon>Sar</taxon>
        <taxon>Stramenopiles</taxon>
        <taxon>Bigyra</taxon>
        <taxon>Labyrinthulomycetes</taxon>
        <taxon>Thraustochytrida</taxon>
        <taxon>Thraustochytriidae</taxon>
        <taxon>Hondaea</taxon>
    </lineage>
</organism>
<protein>
    <submittedName>
        <fullName evidence="1">Uncharacterized protein</fullName>
    </submittedName>
</protein>
<evidence type="ECO:0000313" key="2">
    <source>
        <dbReference type="Proteomes" id="UP000241890"/>
    </source>
</evidence>
<feature type="non-terminal residue" evidence="1">
    <location>
        <position position="1"/>
    </location>
</feature>
<sequence length="133" mass="14822">SLRAGPPFGVCGPALHHADCGRQILGIAAPGLEALLLCACRRVLGIHLHRHWRARSAHRRGLQQAPRFCTDHHTVEQYLQLWRWHNDDVITNGTPPPAERILPVAGSFWNHVMGGVDTVRKTLAGRARRTARL</sequence>
<dbReference type="InParanoid" id="A0A2R5H297"/>